<keyword evidence="3" id="KW-0731">Sigma factor</keyword>
<dbReference type="NCBIfam" id="TIGR02937">
    <property type="entry name" value="sigma70-ECF"/>
    <property type="match status" value="1"/>
</dbReference>
<dbReference type="GO" id="GO:0016987">
    <property type="term" value="F:sigma factor activity"/>
    <property type="evidence" value="ECO:0007669"/>
    <property type="project" value="UniProtKB-KW"/>
</dbReference>
<dbReference type="PANTHER" id="PTHR43133:SF46">
    <property type="entry name" value="RNA POLYMERASE SIGMA-70 FACTOR ECF SUBFAMILY"/>
    <property type="match status" value="1"/>
</dbReference>
<evidence type="ECO:0000313" key="8">
    <source>
        <dbReference type="Proteomes" id="UP000613743"/>
    </source>
</evidence>
<dbReference type="InterPro" id="IPR013324">
    <property type="entry name" value="RNA_pol_sigma_r3/r4-like"/>
</dbReference>
<reference evidence="7" key="1">
    <citation type="journal article" date="2014" name="Int. J. Syst. Evol. Microbiol.">
        <title>Complete genome sequence of Corynebacterium casei LMG S-19264T (=DSM 44701T), isolated from a smear-ripened cheese.</title>
        <authorList>
            <consortium name="US DOE Joint Genome Institute (JGI-PGF)"/>
            <person name="Walter F."/>
            <person name="Albersmeier A."/>
            <person name="Kalinowski J."/>
            <person name="Ruckert C."/>
        </authorList>
    </citation>
    <scope>NUCLEOTIDE SEQUENCE</scope>
    <source>
        <strain evidence="7">JCM 30804</strain>
    </source>
</reference>
<evidence type="ECO:0000256" key="2">
    <source>
        <dbReference type="ARBA" id="ARBA00023015"/>
    </source>
</evidence>
<dbReference type="InterPro" id="IPR007627">
    <property type="entry name" value="RNA_pol_sigma70_r2"/>
</dbReference>
<dbReference type="Pfam" id="PF08281">
    <property type="entry name" value="Sigma70_r4_2"/>
    <property type="match status" value="1"/>
</dbReference>
<dbReference type="Gene3D" id="1.10.1740.10">
    <property type="match status" value="1"/>
</dbReference>
<dbReference type="InterPro" id="IPR014284">
    <property type="entry name" value="RNA_pol_sigma-70_dom"/>
</dbReference>
<reference evidence="7" key="2">
    <citation type="submission" date="2020-09" db="EMBL/GenBank/DDBJ databases">
        <authorList>
            <person name="Sun Q."/>
            <person name="Ohkuma M."/>
        </authorList>
    </citation>
    <scope>NUCLEOTIDE SEQUENCE</scope>
    <source>
        <strain evidence="7">JCM 30804</strain>
    </source>
</reference>
<dbReference type="PANTHER" id="PTHR43133">
    <property type="entry name" value="RNA POLYMERASE ECF-TYPE SIGMA FACTO"/>
    <property type="match status" value="1"/>
</dbReference>
<evidence type="ECO:0000259" key="6">
    <source>
        <dbReference type="Pfam" id="PF08281"/>
    </source>
</evidence>
<dbReference type="EMBL" id="BMPZ01000001">
    <property type="protein sequence ID" value="GGI70477.1"/>
    <property type="molecule type" value="Genomic_DNA"/>
</dbReference>
<dbReference type="InterPro" id="IPR013249">
    <property type="entry name" value="RNA_pol_sigma70_r4_t2"/>
</dbReference>
<evidence type="ECO:0000256" key="4">
    <source>
        <dbReference type="ARBA" id="ARBA00023163"/>
    </source>
</evidence>
<evidence type="ECO:0000313" key="7">
    <source>
        <dbReference type="EMBL" id="GGI70477.1"/>
    </source>
</evidence>
<dbReference type="SUPFAM" id="SSF88659">
    <property type="entry name" value="Sigma3 and sigma4 domains of RNA polymerase sigma factors"/>
    <property type="match status" value="1"/>
</dbReference>
<dbReference type="SUPFAM" id="SSF88946">
    <property type="entry name" value="Sigma2 domain of RNA polymerase sigma factors"/>
    <property type="match status" value="1"/>
</dbReference>
<feature type="domain" description="RNA polymerase sigma factor 70 region 4 type 2" evidence="6">
    <location>
        <begin position="125"/>
        <end position="173"/>
    </location>
</feature>
<protein>
    <submittedName>
        <fullName evidence="7">RNA polymerase subunit sigma-24</fullName>
    </submittedName>
</protein>
<evidence type="ECO:0000259" key="5">
    <source>
        <dbReference type="Pfam" id="PF04542"/>
    </source>
</evidence>
<keyword evidence="2" id="KW-0805">Transcription regulation</keyword>
<evidence type="ECO:0000256" key="3">
    <source>
        <dbReference type="ARBA" id="ARBA00023082"/>
    </source>
</evidence>
<dbReference type="InterPro" id="IPR036388">
    <property type="entry name" value="WH-like_DNA-bd_sf"/>
</dbReference>
<organism evidence="7 8">
    <name type="scientific">Shewanella gelidii</name>
    <dbReference type="NCBI Taxonomy" id="1642821"/>
    <lineage>
        <taxon>Bacteria</taxon>
        <taxon>Pseudomonadati</taxon>
        <taxon>Pseudomonadota</taxon>
        <taxon>Gammaproteobacteria</taxon>
        <taxon>Alteromonadales</taxon>
        <taxon>Shewanellaceae</taxon>
        <taxon>Shewanella</taxon>
    </lineage>
</organism>
<feature type="domain" description="RNA polymerase sigma-70 region 2" evidence="5">
    <location>
        <begin position="33"/>
        <end position="99"/>
    </location>
</feature>
<dbReference type="Gene3D" id="1.10.10.10">
    <property type="entry name" value="Winged helix-like DNA-binding domain superfamily/Winged helix DNA-binding domain"/>
    <property type="match status" value="1"/>
</dbReference>
<comment type="similarity">
    <text evidence="1">Belongs to the sigma-70 factor family. ECF subfamily.</text>
</comment>
<name>A0A917N6D2_9GAMM</name>
<keyword evidence="4" id="KW-0804">Transcription</keyword>
<comment type="caution">
    <text evidence="7">The sequence shown here is derived from an EMBL/GenBank/DDBJ whole genome shotgun (WGS) entry which is preliminary data.</text>
</comment>
<gene>
    <name evidence="7" type="ORF">GCM10009332_04680</name>
</gene>
<keyword evidence="8" id="KW-1185">Reference proteome</keyword>
<dbReference type="GO" id="GO:0006352">
    <property type="term" value="P:DNA-templated transcription initiation"/>
    <property type="evidence" value="ECO:0007669"/>
    <property type="project" value="InterPro"/>
</dbReference>
<dbReference type="RefSeq" id="WP_188917435.1">
    <property type="nucleotide sequence ID" value="NZ_BMPZ01000001.1"/>
</dbReference>
<dbReference type="Proteomes" id="UP000613743">
    <property type="component" value="Unassembled WGS sequence"/>
</dbReference>
<evidence type="ECO:0000256" key="1">
    <source>
        <dbReference type="ARBA" id="ARBA00010641"/>
    </source>
</evidence>
<dbReference type="AlphaFoldDB" id="A0A917N6D2"/>
<dbReference type="InterPro" id="IPR013325">
    <property type="entry name" value="RNA_pol_sigma_r2"/>
</dbReference>
<dbReference type="InterPro" id="IPR039425">
    <property type="entry name" value="RNA_pol_sigma-70-like"/>
</dbReference>
<proteinExistence type="inferred from homology"/>
<dbReference type="Pfam" id="PF04542">
    <property type="entry name" value="Sigma70_r2"/>
    <property type="match status" value="1"/>
</dbReference>
<dbReference type="GO" id="GO:0003677">
    <property type="term" value="F:DNA binding"/>
    <property type="evidence" value="ECO:0007669"/>
    <property type="project" value="InterPro"/>
</dbReference>
<accession>A0A917N6D2</accession>
<sequence length="180" mass="20710">MTTKLSKDCESKVDEQLLVAQAQQGDKAAFQQLYLRHQGRVYALCYRLSGQSQLAEEIAQDCFVRLWQKLPLFRGDSQFTTWMHALVVRQALNSVKQHKSFWARFLPIEASQAQSSGKEHNYDGLDKLIVRLPERARIIFVLHAIEGYQHNEIAKLLNLAPGTSKAQYHRARNLLKEMLS</sequence>